<gene>
    <name evidence="1" type="ORF">KAK10_09040</name>
</gene>
<dbReference type="EMBL" id="JAGMVS010000075">
    <property type="protein sequence ID" value="MCM2438042.1"/>
    <property type="molecule type" value="Genomic_DNA"/>
</dbReference>
<dbReference type="Proteomes" id="UP001057481">
    <property type="component" value="Unassembled WGS sequence"/>
</dbReference>
<protein>
    <submittedName>
        <fullName evidence="1">Uncharacterized protein</fullName>
    </submittedName>
</protein>
<dbReference type="RefSeq" id="WP_205143951.1">
    <property type="nucleotide sequence ID" value="NZ_JAFBDN010000015.1"/>
</dbReference>
<sequence length="146" mass="17006">MLFGKKEIEKKPKNNQNDELRDLYLVEVQQIVTETIEDHFGSSVVVFPTFSWEEGNLNADFVAYRSFALRVQIIFKTDQHTEKGMLNIMVGVGPLWQDLSGLLETELRAQVRNDFTKENLDNNLALADHYLKWRLSSNQKNKFNIE</sequence>
<evidence type="ECO:0000313" key="2">
    <source>
        <dbReference type="Proteomes" id="UP001057481"/>
    </source>
</evidence>
<reference evidence="1" key="1">
    <citation type="submission" date="2021-04" db="EMBL/GenBank/DDBJ databases">
        <title>Taxonomic assessment of Weissella genus.</title>
        <authorList>
            <person name="Fanelli F."/>
            <person name="Chieffi D."/>
            <person name="Dell'Aquila A."/>
            <person name="Gyu-Sung C."/>
            <person name="Franz C.M.A.P."/>
            <person name="Fusco V."/>
        </authorList>
    </citation>
    <scope>NUCLEOTIDE SEQUENCE</scope>
    <source>
        <strain evidence="1">LMG 25373</strain>
    </source>
</reference>
<keyword evidence="2" id="KW-1185">Reference proteome</keyword>
<proteinExistence type="predicted"/>
<accession>A0ABT0VJM6</accession>
<evidence type="ECO:0000313" key="1">
    <source>
        <dbReference type="EMBL" id="MCM2438042.1"/>
    </source>
</evidence>
<name>A0ABT0VJM6_9LACO</name>
<comment type="caution">
    <text evidence="1">The sequence shown here is derived from an EMBL/GenBank/DDBJ whole genome shotgun (WGS) entry which is preliminary data.</text>
</comment>
<organism evidence="1 2">
    <name type="scientific">Periweissella beninensis</name>
    <dbReference type="NCBI Taxonomy" id="504936"/>
    <lineage>
        <taxon>Bacteria</taxon>
        <taxon>Bacillati</taxon>
        <taxon>Bacillota</taxon>
        <taxon>Bacilli</taxon>
        <taxon>Lactobacillales</taxon>
        <taxon>Lactobacillaceae</taxon>
        <taxon>Periweissella</taxon>
    </lineage>
</organism>